<dbReference type="RefSeq" id="WP_251958957.1">
    <property type="nucleotide sequence ID" value="NZ_AP025732.1"/>
</dbReference>
<accession>A0ABM7YY90</accession>
<dbReference type="Proteomes" id="UP001055453">
    <property type="component" value="Chromosome"/>
</dbReference>
<name>A0ABM7YY90_NOSCO</name>
<keyword evidence="1" id="KW-0732">Signal</keyword>
<reference evidence="2" key="1">
    <citation type="submission" date="2022-04" db="EMBL/GenBank/DDBJ databases">
        <title>Complete genome sequence of a cyanobacterium, Nostoc sp. SO-36, isolated in Antarctica.</title>
        <authorList>
            <person name="Kanesaki Y."/>
            <person name="Effendi D."/>
            <person name="Sakamoto T."/>
            <person name="Ohtani S."/>
            <person name="Awai K."/>
        </authorList>
    </citation>
    <scope>NUCLEOTIDE SEQUENCE</scope>
    <source>
        <strain evidence="2">SO-36</strain>
    </source>
</reference>
<sequence>MKKYTKFATRFLALATPAIASSIFATLPSQAATFAYSESRFNINNFSSSPSDVEVLTDTLTEAISTGGQVTADANAEANFNIDANNSASNLSFSQAQGRGDGYAGSAKSLAGIIGYDFTVDKDKEFSFDFSGFFKLETSIFETSINDQFTESANAYGLFSYELYDSASNELLDSFNIYGNLSTLGDNDTFAFEASKNITFDLSQTTTDNFFGGTQEYASANFKGKYSRTFDKLTHLTLVESKKNQVSVYTVPEPSTVLGSLLSCTMLGATLIRKRKRASSAALFVNKDLRAV</sequence>
<evidence type="ECO:0008006" key="4">
    <source>
        <dbReference type="Google" id="ProtNLM"/>
    </source>
</evidence>
<dbReference type="EMBL" id="AP025732">
    <property type="protein sequence ID" value="BDI15618.1"/>
    <property type="molecule type" value="Genomic_DNA"/>
</dbReference>
<evidence type="ECO:0000313" key="2">
    <source>
        <dbReference type="EMBL" id="BDI15618.1"/>
    </source>
</evidence>
<feature type="signal peptide" evidence="1">
    <location>
        <begin position="1"/>
        <end position="31"/>
    </location>
</feature>
<evidence type="ECO:0000256" key="1">
    <source>
        <dbReference type="SAM" id="SignalP"/>
    </source>
</evidence>
<proteinExistence type="predicted"/>
<gene>
    <name evidence="2" type="ORF">ANSO36C_14200</name>
</gene>
<evidence type="ECO:0000313" key="3">
    <source>
        <dbReference type="Proteomes" id="UP001055453"/>
    </source>
</evidence>
<dbReference type="InterPro" id="IPR013424">
    <property type="entry name" value="Ice-binding_C"/>
</dbReference>
<organism evidence="2 3">
    <name type="scientific">Nostoc cf. commune SO-36</name>
    <dbReference type="NCBI Taxonomy" id="449208"/>
    <lineage>
        <taxon>Bacteria</taxon>
        <taxon>Bacillati</taxon>
        <taxon>Cyanobacteriota</taxon>
        <taxon>Cyanophyceae</taxon>
        <taxon>Nostocales</taxon>
        <taxon>Nostocaceae</taxon>
        <taxon>Nostoc</taxon>
    </lineage>
</organism>
<feature type="chain" id="PRO_5045823119" description="PEP-CTERM sorting domain-containing protein" evidence="1">
    <location>
        <begin position="32"/>
        <end position="292"/>
    </location>
</feature>
<dbReference type="NCBIfam" id="TIGR02595">
    <property type="entry name" value="PEP_CTERM"/>
    <property type="match status" value="1"/>
</dbReference>
<protein>
    <recommendedName>
        <fullName evidence="4">PEP-CTERM sorting domain-containing protein</fullName>
    </recommendedName>
</protein>
<keyword evidence="3" id="KW-1185">Reference proteome</keyword>